<dbReference type="RefSeq" id="WP_201674931.1">
    <property type="nucleotide sequence ID" value="NZ_JAEQNE010000003.1"/>
</dbReference>
<dbReference type="Proteomes" id="UP000599109">
    <property type="component" value="Unassembled WGS sequence"/>
</dbReference>
<feature type="chain" id="PRO_5038095360" description="RapA2 cadherin-like domain-containing protein" evidence="1">
    <location>
        <begin position="30"/>
        <end position="882"/>
    </location>
</feature>
<dbReference type="InterPro" id="IPR040853">
    <property type="entry name" value="RapA2_cadherin-like"/>
</dbReference>
<protein>
    <recommendedName>
        <fullName evidence="2">RapA2 cadherin-like domain-containing protein</fullName>
    </recommendedName>
</protein>
<dbReference type="Pfam" id="PF17803">
    <property type="entry name" value="Cadherin_4"/>
    <property type="match status" value="1"/>
</dbReference>
<feature type="signal peptide" evidence="1">
    <location>
        <begin position="1"/>
        <end position="29"/>
    </location>
</feature>
<dbReference type="AlphaFoldDB" id="A0A937CTH4"/>
<dbReference type="EMBL" id="JAEQNE010000003">
    <property type="protein sequence ID" value="MBL0392296.1"/>
    <property type="molecule type" value="Genomic_DNA"/>
</dbReference>
<keyword evidence="4" id="KW-1185">Reference proteome</keyword>
<accession>A0A937CTH4</accession>
<dbReference type="Pfam" id="PF17963">
    <property type="entry name" value="Big_9"/>
    <property type="match status" value="1"/>
</dbReference>
<dbReference type="Gene3D" id="2.60.40.2810">
    <property type="match status" value="1"/>
</dbReference>
<sequence length="882" mass="89818">MNAKTMTPKRNVLAAAAALAIAAATPAHAVLTRMGPIDTAPSVGGYPAWFQDGTGITMEFCDIKSQAELDGGWCVLIPPGPVFPEVFPNNYFDEHFYYIADNGMLDPNTGFRARLTVALEAAFANGAPADGDQMTFGRIRVFIPKLPVDGDYRVVTPYSDTTYINQKAGDRIFETTDVGVACINTFECTLGTQIGPFLLPSVAAGGAEVPPMPDLAAAPAGTDPWFDSAVAAGAAPTANPGTGKKYLADPARVGTVTGSPLPPFTAFEPDGTSSLRNHNTFRIEIRHPQADHNGPVAFTMDGETNFVVSGRLMTGTIPGEVVGARGTYHADALGQVTDLDAFATALPTVNARLPAGPQLAAVTPILQFYDVPCGGAISVNPVTGLNVVNPGPYAAPVGAIAHPMAVNGTDYWGQSQPGGLPPSHLCIVDTTARNTAGQVVPAYFLQQVTDDVQISLSSYNGPSNGTLTVNAASSDPTAVLTLTGYGPAGVGTPGVSVGRGAGTGLVLAGGAATVSAITAPPSKVQVVSNKGGGDVRNTDAALGAAVLVGVPVANNDLVTLNEDCSATPATSCAAPVHIDLLANDTVLLNGVQTNLRTAASAGTAVTVTVNQLPRLGAAVVTADGNVTYTPNPNANGQDNLLYTVSVNGRPSNQASLALNITPVNDLPVAGNTTISAVNGRANVLNLLATSSDPDGAADLANASIVTWPAQLGPQPIPVNGVITYTPTATGNFAITFKAVDKAGALSANNGTATATVIAAETIAYTKQQFTAAGNVGGNASTRWTVTGTDTVREFQTLTIAYADGVIRSTGQVCNGTAAVPACVVGTAPVDAAGAWTFDQVGTRGGAKDPTDTTFWSTLPRNIRTFSSSPVLGGAQNTGIVVK</sequence>
<gene>
    <name evidence="3" type="ORF">JJ685_14245</name>
</gene>
<evidence type="ECO:0000259" key="2">
    <source>
        <dbReference type="Pfam" id="PF17803"/>
    </source>
</evidence>
<feature type="domain" description="RapA2 cadherin-like" evidence="2">
    <location>
        <begin position="654"/>
        <end position="724"/>
    </location>
</feature>
<comment type="caution">
    <text evidence="3">The sequence shown here is derived from an EMBL/GenBank/DDBJ whole genome shotgun (WGS) entry which is preliminary data.</text>
</comment>
<proteinExistence type="predicted"/>
<evidence type="ECO:0000256" key="1">
    <source>
        <dbReference type="SAM" id="SignalP"/>
    </source>
</evidence>
<evidence type="ECO:0000313" key="4">
    <source>
        <dbReference type="Proteomes" id="UP000599109"/>
    </source>
</evidence>
<evidence type="ECO:0000313" key="3">
    <source>
        <dbReference type="EMBL" id="MBL0392296.1"/>
    </source>
</evidence>
<keyword evidence="1" id="KW-0732">Signal</keyword>
<name>A0A937CTH4_9BURK</name>
<organism evidence="3 4">
    <name type="scientific">Ramlibacter monticola</name>
    <dbReference type="NCBI Taxonomy" id="1926872"/>
    <lineage>
        <taxon>Bacteria</taxon>
        <taxon>Pseudomonadati</taxon>
        <taxon>Pseudomonadota</taxon>
        <taxon>Betaproteobacteria</taxon>
        <taxon>Burkholderiales</taxon>
        <taxon>Comamonadaceae</taxon>
        <taxon>Ramlibacter</taxon>
    </lineage>
</organism>
<reference evidence="3 4" key="1">
    <citation type="journal article" date="2017" name="Int. J. Syst. Evol. Microbiol.">
        <title>Ramlibacter monticola sp. nov., isolated from forest soil.</title>
        <authorList>
            <person name="Chaudhary D.K."/>
            <person name="Kim J."/>
        </authorList>
    </citation>
    <scope>NUCLEOTIDE SEQUENCE [LARGE SCALE GENOMIC DNA]</scope>
    <source>
        <strain evidence="3 4">KACC 19175</strain>
    </source>
</reference>